<keyword evidence="6" id="KW-0658">Purine biosynthesis</keyword>
<dbReference type="InterPro" id="IPR011054">
    <property type="entry name" value="Rudment_hybrid_motif"/>
</dbReference>
<feature type="transmembrane region" description="Helical" evidence="11">
    <location>
        <begin position="525"/>
        <end position="545"/>
    </location>
</feature>
<protein>
    <recommendedName>
        <fullName evidence="4">phosphoribosylaminoimidazole carboxylase</fullName>
        <ecNumber evidence="4">4.1.1.21</ecNumber>
    </recommendedName>
</protein>
<dbReference type="InterPro" id="IPR011761">
    <property type="entry name" value="ATP-grasp"/>
</dbReference>
<dbReference type="eggNOG" id="KOG2835">
    <property type="taxonomic scope" value="Eukaryota"/>
</dbReference>
<keyword evidence="11" id="KW-0472">Membrane</keyword>
<evidence type="ECO:0000256" key="1">
    <source>
        <dbReference type="ARBA" id="ARBA00001244"/>
    </source>
</evidence>
<dbReference type="HAMAP" id="MF_01928">
    <property type="entry name" value="PurK"/>
    <property type="match status" value="1"/>
</dbReference>
<dbReference type="GO" id="GO:0006189">
    <property type="term" value="P:'de novo' IMP biosynthetic process"/>
    <property type="evidence" value="ECO:0007669"/>
    <property type="project" value="InterPro"/>
</dbReference>
<dbReference type="AlphaFoldDB" id="A0A1U8Q9F8"/>
<dbReference type="PANTHER" id="PTHR11609">
    <property type="entry name" value="PURINE BIOSYNTHESIS PROTEIN 6/7, PUR6/7"/>
    <property type="match status" value="1"/>
</dbReference>
<proteinExistence type="inferred from homology"/>
<evidence type="ECO:0000313" key="14">
    <source>
        <dbReference type="RefSeq" id="XP_019055419.1"/>
    </source>
</evidence>
<comment type="pathway">
    <text evidence="2">Purine metabolism; IMP biosynthesis via de novo pathway; 5-amino-1-(5-phospho-D-ribosyl)imidazole-4-carboxylate from 5-amino-1-(5-phospho-D-ribosyl)imidazole (carboxylase route): step 1/1.</text>
</comment>
<dbReference type="Pfam" id="PF17769">
    <property type="entry name" value="PurK_C"/>
    <property type="match status" value="1"/>
</dbReference>
<comment type="catalytic activity">
    <reaction evidence="1">
        <text>5-amino-1-(5-phospho-D-ribosyl)imidazole-4-carboxylate + H(+) = 5-amino-1-(5-phospho-beta-D-ribosyl)imidazole + CO2</text>
        <dbReference type="Rhea" id="RHEA:10792"/>
        <dbReference type="ChEBI" id="CHEBI:15378"/>
        <dbReference type="ChEBI" id="CHEBI:16526"/>
        <dbReference type="ChEBI" id="CHEBI:77657"/>
        <dbReference type="ChEBI" id="CHEBI:137981"/>
        <dbReference type="EC" id="4.1.1.21"/>
    </reaction>
</comment>
<dbReference type="PROSITE" id="PS50975">
    <property type="entry name" value="ATP_GRASP"/>
    <property type="match status" value="1"/>
</dbReference>
<dbReference type="GO" id="GO:0004638">
    <property type="term" value="F:phosphoribosylaminoimidazole carboxylase activity"/>
    <property type="evidence" value="ECO:0007669"/>
    <property type="project" value="UniProtKB-EC"/>
</dbReference>
<name>A0A1U8Q9F8_NELNU</name>
<evidence type="ECO:0000256" key="8">
    <source>
        <dbReference type="ARBA" id="ARBA00022840"/>
    </source>
</evidence>
<dbReference type="Pfam" id="PF22660">
    <property type="entry name" value="RS_preATP-grasp-like"/>
    <property type="match status" value="1"/>
</dbReference>
<organism evidence="13 14">
    <name type="scientific">Nelumbo nucifera</name>
    <name type="common">Sacred lotus</name>
    <dbReference type="NCBI Taxonomy" id="4432"/>
    <lineage>
        <taxon>Eukaryota</taxon>
        <taxon>Viridiplantae</taxon>
        <taxon>Streptophyta</taxon>
        <taxon>Embryophyta</taxon>
        <taxon>Tracheophyta</taxon>
        <taxon>Spermatophyta</taxon>
        <taxon>Magnoliopsida</taxon>
        <taxon>Proteales</taxon>
        <taxon>Nelumbonaceae</taxon>
        <taxon>Nelumbo</taxon>
    </lineage>
</organism>
<dbReference type="RefSeq" id="XP_019055419.1">
    <property type="nucleotide sequence ID" value="XM_019199874.1"/>
</dbReference>
<feature type="transmembrane region" description="Helical" evidence="11">
    <location>
        <begin position="458"/>
        <end position="478"/>
    </location>
</feature>
<dbReference type="OrthoDB" id="15425at2759"/>
<accession>A0A1U8Q9F8</accession>
<dbReference type="Gene3D" id="3.40.50.20">
    <property type="match status" value="1"/>
</dbReference>
<keyword evidence="13" id="KW-1185">Reference proteome</keyword>
<dbReference type="EC" id="4.1.1.21" evidence="4"/>
<evidence type="ECO:0000256" key="6">
    <source>
        <dbReference type="ARBA" id="ARBA00022755"/>
    </source>
</evidence>
<dbReference type="KEGG" id="nnu:104610105"/>
<keyword evidence="9" id="KW-0456">Lyase</keyword>
<evidence type="ECO:0000256" key="3">
    <source>
        <dbReference type="ARBA" id="ARBA00006114"/>
    </source>
</evidence>
<keyword evidence="11" id="KW-1133">Transmembrane helix</keyword>
<dbReference type="SUPFAM" id="SSF56059">
    <property type="entry name" value="Glutathione synthetase ATP-binding domain-like"/>
    <property type="match status" value="1"/>
</dbReference>
<dbReference type="InterPro" id="IPR005875">
    <property type="entry name" value="PurK"/>
</dbReference>
<dbReference type="InParanoid" id="A0A1U8Q9F8"/>
<feature type="transmembrane region" description="Helical" evidence="11">
    <location>
        <begin position="484"/>
        <end position="504"/>
    </location>
</feature>
<dbReference type="InterPro" id="IPR054350">
    <property type="entry name" value="PurT/PurK_preATP-grasp"/>
</dbReference>
<dbReference type="Pfam" id="PF02222">
    <property type="entry name" value="ATP-grasp"/>
    <property type="match status" value="1"/>
</dbReference>
<evidence type="ECO:0000256" key="9">
    <source>
        <dbReference type="ARBA" id="ARBA00023239"/>
    </source>
</evidence>
<evidence type="ECO:0000259" key="12">
    <source>
        <dbReference type="PROSITE" id="PS50975"/>
    </source>
</evidence>
<dbReference type="FunFam" id="3.30.470.20:FF:000037">
    <property type="entry name" value="Phosphoribosylaminoimidazole carboxylase, chloroplastic"/>
    <property type="match status" value="1"/>
</dbReference>
<sequence length="551" mass="62049">MLLRCTSPAFYGHRNDYLVNSESRSKPLYLQRKELNFSMAHASRLKGGSESSSMQHKSWISCCLASREDHANSTRKDDLSVHGLSDTIVGVLGGGQLGRMLCQAASQMAIKVVVLDPLENCPASALSHDHMVGRFDDSATVQDFAKRCGVLTVEIEHVDAATLEKLEQQGVDCQPKASTIRIIQHGIYIHFCGMTFSPKLLLTRKRSFLLLYFEHLSADIFLYVLTWKLNHYLCNAIPLGGYSRGLYVEKWAPFEKELAIIVARGRDNSICCYPVVETIHRDNICHIVKAPANIPWKIRNLATEVAQKAVGSLEGAGVFAVELFLTSDILLNEVAPRPHNSGHHTIESCITSQFEQHLRAIVGLPLGDPSMKMPAAIMYNLLGEEEGFYLAHQLIGRALTIPGATVHWYDKPEMQKQRKMGHITIVGPSLGMVESQLNSMLNQEIMAEMAAGQFPNPVVPLFFCFMLLSEAIVLYHSINYLLTLSRHFCCTYFLFLVSLNKILIYKKNIILMFNMTIYNNITCPIFLQIFFIFIFFVYLSIFNFYDLIMAS</sequence>
<dbReference type="GO" id="GO:0046872">
    <property type="term" value="F:metal ion binding"/>
    <property type="evidence" value="ECO:0007669"/>
    <property type="project" value="InterPro"/>
</dbReference>
<dbReference type="InterPro" id="IPR003135">
    <property type="entry name" value="ATP-grasp_carboxylate-amine"/>
</dbReference>
<dbReference type="STRING" id="4432.A0A1U8Q9F8"/>
<dbReference type="Gene3D" id="3.30.470.20">
    <property type="entry name" value="ATP-grasp fold, B domain"/>
    <property type="match status" value="1"/>
</dbReference>
<evidence type="ECO:0000256" key="7">
    <source>
        <dbReference type="ARBA" id="ARBA00022793"/>
    </source>
</evidence>
<dbReference type="SUPFAM" id="SSF52440">
    <property type="entry name" value="PreATP-grasp domain"/>
    <property type="match status" value="1"/>
</dbReference>
<keyword evidence="8 10" id="KW-0067">ATP-binding</keyword>
<dbReference type="Proteomes" id="UP000189703">
    <property type="component" value="Unplaced"/>
</dbReference>
<evidence type="ECO:0000256" key="11">
    <source>
        <dbReference type="SAM" id="Phobius"/>
    </source>
</evidence>
<feature type="domain" description="ATP-grasp" evidence="12">
    <location>
        <begin position="246"/>
        <end position="362"/>
    </location>
</feature>
<evidence type="ECO:0000256" key="5">
    <source>
        <dbReference type="ARBA" id="ARBA00022741"/>
    </source>
</evidence>
<keyword evidence="7" id="KW-0210">Decarboxylase</keyword>
<dbReference type="InterPro" id="IPR040686">
    <property type="entry name" value="PurK_C"/>
</dbReference>
<evidence type="ECO:0000256" key="10">
    <source>
        <dbReference type="PROSITE-ProRule" id="PRU00409"/>
    </source>
</evidence>
<keyword evidence="11" id="KW-0812">Transmembrane</keyword>
<dbReference type="OMA" id="ITFDHEH"/>
<evidence type="ECO:0000256" key="4">
    <source>
        <dbReference type="ARBA" id="ARBA00012329"/>
    </source>
</evidence>
<evidence type="ECO:0000313" key="13">
    <source>
        <dbReference type="Proteomes" id="UP000189703"/>
    </source>
</evidence>
<dbReference type="InterPro" id="IPR016185">
    <property type="entry name" value="PreATP-grasp_dom_sf"/>
</dbReference>
<dbReference type="PANTHER" id="PTHR11609:SF5">
    <property type="entry name" value="PHOSPHORIBOSYLAMINOIMIDAZOLE CARBOXYLASE"/>
    <property type="match status" value="1"/>
</dbReference>
<keyword evidence="5 10" id="KW-0547">Nucleotide-binding</keyword>
<gene>
    <name evidence="14" type="primary">LOC104610105</name>
</gene>
<evidence type="ECO:0000256" key="2">
    <source>
        <dbReference type="ARBA" id="ARBA00004747"/>
    </source>
</evidence>
<dbReference type="SUPFAM" id="SSF51246">
    <property type="entry name" value="Rudiment single hybrid motif"/>
    <property type="match status" value="1"/>
</dbReference>
<comment type="similarity">
    <text evidence="3">In the C-terminal section; belongs to the AIR carboxylase family. Class I subfamily.</text>
</comment>
<dbReference type="GeneID" id="104610105"/>
<dbReference type="GO" id="GO:0005524">
    <property type="term" value="F:ATP binding"/>
    <property type="evidence" value="ECO:0007669"/>
    <property type="project" value="UniProtKB-UniRule"/>
</dbReference>
<reference evidence="14" key="1">
    <citation type="submission" date="2025-08" db="UniProtKB">
        <authorList>
            <consortium name="RefSeq"/>
        </authorList>
    </citation>
    <scope>IDENTIFICATION</scope>
</reference>